<keyword evidence="3" id="KW-1185">Reference proteome</keyword>
<dbReference type="AlphaFoldDB" id="A0A4R4EGP1"/>
<protein>
    <submittedName>
        <fullName evidence="2">GNAT family N-acetyltransferase</fullName>
    </submittedName>
</protein>
<dbReference type="InterPro" id="IPR000182">
    <property type="entry name" value="GNAT_dom"/>
</dbReference>
<reference evidence="2 3" key="1">
    <citation type="submission" date="2019-03" db="EMBL/GenBank/DDBJ databases">
        <authorList>
            <person name="Kim M.K.M."/>
        </authorList>
    </citation>
    <scope>NUCLEOTIDE SEQUENCE [LARGE SCALE GENOMIC DNA]</scope>
    <source>
        <strain evidence="2 3">18JY21-1</strain>
    </source>
</reference>
<feature type="domain" description="N-acetyltransferase" evidence="1">
    <location>
        <begin position="1"/>
        <end position="166"/>
    </location>
</feature>
<keyword evidence="2" id="KW-0808">Transferase</keyword>
<evidence type="ECO:0000259" key="1">
    <source>
        <dbReference type="PROSITE" id="PS51186"/>
    </source>
</evidence>
<dbReference type="PANTHER" id="PTHR43415:SF3">
    <property type="entry name" value="GNAT-FAMILY ACETYLTRANSFERASE"/>
    <property type="match status" value="1"/>
</dbReference>
<comment type="caution">
    <text evidence="2">The sequence shown here is derived from an EMBL/GenBank/DDBJ whole genome shotgun (WGS) entry which is preliminary data.</text>
</comment>
<organism evidence="2 3">
    <name type="scientific">Paenibacillus albiflavus</name>
    <dbReference type="NCBI Taxonomy" id="2545760"/>
    <lineage>
        <taxon>Bacteria</taxon>
        <taxon>Bacillati</taxon>
        <taxon>Bacillota</taxon>
        <taxon>Bacilli</taxon>
        <taxon>Bacillales</taxon>
        <taxon>Paenibacillaceae</taxon>
        <taxon>Paenibacillus</taxon>
    </lineage>
</organism>
<dbReference type="Proteomes" id="UP000295418">
    <property type="component" value="Unassembled WGS sequence"/>
</dbReference>
<dbReference type="Gene3D" id="3.40.630.30">
    <property type="match status" value="1"/>
</dbReference>
<dbReference type="Pfam" id="PF00583">
    <property type="entry name" value="Acetyltransf_1"/>
    <property type="match status" value="1"/>
</dbReference>
<dbReference type="OrthoDB" id="948250at2"/>
<dbReference type="EMBL" id="SKFG01000003">
    <property type="protein sequence ID" value="TCZ79254.1"/>
    <property type="molecule type" value="Genomic_DNA"/>
</dbReference>
<dbReference type="CDD" id="cd04301">
    <property type="entry name" value="NAT_SF"/>
    <property type="match status" value="1"/>
</dbReference>
<gene>
    <name evidence="2" type="ORF">E0485_05125</name>
</gene>
<evidence type="ECO:0000313" key="2">
    <source>
        <dbReference type="EMBL" id="TCZ79254.1"/>
    </source>
</evidence>
<dbReference type="PANTHER" id="PTHR43415">
    <property type="entry name" value="SPERMIDINE N(1)-ACETYLTRANSFERASE"/>
    <property type="match status" value="1"/>
</dbReference>
<dbReference type="PROSITE" id="PS51186">
    <property type="entry name" value="GNAT"/>
    <property type="match status" value="1"/>
</dbReference>
<accession>A0A4R4EGP1</accession>
<dbReference type="RefSeq" id="WP_132416911.1">
    <property type="nucleotide sequence ID" value="NZ_SKFG01000003.1"/>
</dbReference>
<evidence type="ECO:0000313" key="3">
    <source>
        <dbReference type="Proteomes" id="UP000295418"/>
    </source>
</evidence>
<dbReference type="SUPFAM" id="SSF55729">
    <property type="entry name" value="Acyl-CoA N-acyltransferases (Nat)"/>
    <property type="match status" value="1"/>
</dbReference>
<sequence length="168" mass="19072">MIIRRTVEEDAAAFVHFANQLDTETKFMMFEPGERDVSVEDQARIFRRTQDSAETIYLIAIEGDTIVGFIAGIGSSVKRISHRLMVVIGILEEYQGQGIGTQLFTQLEQWANEQGKQRLELTVMTHNELGLSLYKKRGFEIEGTKRHSLVVDGKSIDEFYMAKIIGVQ</sequence>
<proteinExistence type="predicted"/>
<dbReference type="GO" id="GO:0016747">
    <property type="term" value="F:acyltransferase activity, transferring groups other than amino-acyl groups"/>
    <property type="evidence" value="ECO:0007669"/>
    <property type="project" value="InterPro"/>
</dbReference>
<dbReference type="InterPro" id="IPR016181">
    <property type="entry name" value="Acyl_CoA_acyltransferase"/>
</dbReference>
<name>A0A4R4EGP1_9BACL</name>